<dbReference type="HAMAP" id="MF_01520">
    <property type="entry name" value="IspDF"/>
    <property type="match status" value="1"/>
</dbReference>
<organism evidence="16 17">
    <name type="scientific">Sutterella wadsworthensis HGA0223</name>
    <dbReference type="NCBI Taxonomy" id="1203554"/>
    <lineage>
        <taxon>Bacteria</taxon>
        <taxon>Pseudomonadati</taxon>
        <taxon>Pseudomonadota</taxon>
        <taxon>Betaproteobacteria</taxon>
        <taxon>Burkholderiales</taxon>
        <taxon>Sutterellaceae</taxon>
        <taxon>Sutterella</taxon>
    </lineage>
</organism>
<reference evidence="16 17" key="1">
    <citation type="submission" date="2013-04" db="EMBL/GenBank/DDBJ databases">
        <title>The Genome Sequence of Sutterella wadsworthensis HGA0223.</title>
        <authorList>
            <consortium name="The Broad Institute Genomics Platform"/>
            <person name="Earl A."/>
            <person name="Ward D."/>
            <person name="Feldgarden M."/>
            <person name="Gevers D."/>
            <person name="Schmidt T.M."/>
            <person name="Dover J."/>
            <person name="Dai D."/>
            <person name="Walker B."/>
            <person name="Young S."/>
            <person name="Zeng Q."/>
            <person name="Gargeya S."/>
            <person name="Fitzgerald M."/>
            <person name="Haas B."/>
            <person name="Abouelleil A."/>
            <person name="Allen A.W."/>
            <person name="Alvarado L."/>
            <person name="Arachchi H.M."/>
            <person name="Berlin A.M."/>
            <person name="Chapman S.B."/>
            <person name="Gainer-Dewar J."/>
            <person name="Goldberg J."/>
            <person name="Griggs A."/>
            <person name="Gujja S."/>
            <person name="Hansen M."/>
            <person name="Howarth C."/>
            <person name="Imamovic A."/>
            <person name="Ireland A."/>
            <person name="Larimer J."/>
            <person name="McCowan C."/>
            <person name="Murphy C."/>
            <person name="Pearson M."/>
            <person name="Poon T.W."/>
            <person name="Priest M."/>
            <person name="Roberts A."/>
            <person name="Saif S."/>
            <person name="Shea T."/>
            <person name="Sisk P."/>
            <person name="Sykes S."/>
            <person name="Wortman J."/>
            <person name="Nusbaum C."/>
            <person name="Birren B."/>
        </authorList>
    </citation>
    <scope>NUCLEOTIDE SEQUENCE [LARGE SCALE GENOMIC DNA]</scope>
    <source>
        <strain evidence="16 17">HGA0223</strain>
    </source>
</reference>
<feature type="site" description="Transition state stabilizer" evidence="14">
    <location>
        <position position="280"/>
    </location>
</feature>
<dbReference type="EC" id="4.6.1.12" evidence="14"/>
<evidence type="ECO:0000313" key="16">
    <source>
        <dbReference type="EMBL" id="EPD98558.1"/>
    </source>
</evidence>
<gene>
    <name evidence="14" type="primary">ispDF</name>
    <name evidence="16" type="ORF">HMPREF1476_01597</name>
</gene>
<dbReference type="Proteomes" id="UP000014400">
    <property type="component" value="Unassembled WGS sequence"/>
</dbReference>
<keyword evidence="12 14" id="KW-0456">Lyase</keyword>
<comment type="catalytic activity">
    <reaction evidence="1 14">
        <text>4-CDP-2-C-methyl-D-erythritol 2-phosphate = 2-C-methyl-D-erythritol 2,4-cyclic diphosphate + CMP</text>
        <dbReference type="Rhea" id="RHEA:23864"/>
        <dbReference type="ChEBI" id="CHEBI:57919"/>
        <dbReference type="ChEBI" id="CHEBI:58483"/>
        <dbReference type="ChEBI" id="CHEBI:60377"/>
        <dbReference type="EC" id="4.6.1.12"/>
    </reaction>
</comment>
<evidence type="ECO:0000256" key="4">
    <source>
        <dbReference type="ARBA" id="ARBA00004709"/>
    </source>
</evidence>
<dbReference type="Gene3D" id="3.90.550.10">
    <property type="entry name" value="Spore Coat Polysaccharide Biosynthesis Protein SpsA, Chain A"/>
    <property type="match status" value="1"/>
</dbReference>
<evidence type="ECO:0000256" key="7">
    <source>
        <dbReference type="ARBA" id="ARBA00009789"/>
    </source>
</evidence>
<keyword evidence="11 14" id="KW-0414">Isoprene biosynthesis</keyword>
<comment type="similarity">
    <text evidence="7">Belongs to the IspD/TarI cytidylyltransferase family. IspD subfamily.</text>
</comment>
<dbReference type="eggNOG" id="COG0245">
    <property type="taxonomic scope" value="Bacteria"/>
</dbReference>
<dbReference type="FunFam" id="3.90.550.10:FF:000003">
    <property type="entry name" value="2-C-methyl-D-erythritol 4-phosphate cytidylyltransferase"/>
    <property type="match status" value="1"/>
</dbReference>
<evidence type="ECO:0000256" key="14">
    <source>
        <dbReference type="HAMAP-Rule" id="MF_01520"/>
    </source>
</evidence>
<keyword evidence="10 14" id="KW-0479">Metal-binding</keyword>
<feature type="region of interest" description="2-C-methyl-D-erythritol 4-phosphate cytidylyltransferase" evidence="14">
    <location>
        <begin position="1"/>
        <end position="247"/>
    </location>
</feature>
<comment type="cofactor">
    <cofactor evidence="3 14">
        <name>a divalent metal cation</name>
        <dbReference type="ChEBI" id="CHEBI:60240"/>
    </cofactor>
</comment>
<dbReference type="PROSITE" id="PS01295">
    <property type="entry name" value="ISPD"/>
    <property type="match status" value="1"/>
</dbReference>
<feature type="binding site" evidence="14">
    <location>
        <begin position="254"/>
        <end position="256"/>
    </location>
    <ligand>
        <name>4-CDP-2-C-methyl-D-erythritol 2-phosphate</name>
        <dbReference type="ChEBI" id="CHEBI:57919"/>
    </ligand>
</feature>
<feature type="domain" description="2-C-methyl-D-erythritol 2,4-cyclodiphosphate synthase" evidence="15">
    <location>
        <begin position="247"/>
        <end position="400"/>
    </location>
</feature>
<comment type="similarity">
    <text evidence="6">Belongs to the IspF family.</text>
</comment>
<dbReference type="Pfam" id="PF02542">
    <property type="entry name" value="YgbB"/>
    <property type="match status" value="1"/>
</dbReference>
<dbReference type="HOGENOM" id="CLU_042800_2_1_4"/>
<keyword evidence="8 14" id="KW-0808">Transferase</keyword>
<dbReference type="RefSeq" id="WP_016474787.1">
    <property type="nucleotide sequence ID" value="NZ_KE150480.1"/>
</dbReference>
<dbReference type="CDD" id="cd00554">
    <property type="entry name" value="MECDP_synthase"/>
    <property type="match status" value="1"/>
</dbReference>
<dbReference type="UniPathway" id="UPA00056">
    <property type="reaction ID" value="UER00093"/>
</dbReference>
<dbReference type="HAMAP" id="MF_00108">
    <property type="entry name" value="IspD"/>
    <property type="match status" value="1"/>
</dbReference>
<comment type="function">
    <text evidence="14">Bifunctional enzyme that catalyzes the formation of 4-diphosphocytidyl-2-C-methyl-D-erythritol from CTP and 2-C-methyl-D-erythritol 4-phosphate (MEP) (IspD), and catalyzes the conversion of 4-diphosphocytidyl-2-C-methyl-D-erythritol 2-phosphate (CDP-ME2P) to 2-C-methyl-D-erythritol 2,4-cyclodiphosphate (ME-CPP) with a corresponding release of cytidine 5-monophosphate (CMP) (IspF).</text>
</comment>
<feature type="region of interest" description="2-C-methyl-D-erythritol 2,4-cyclodiphosphate synthase" evidence="14">
    <location>
        <begin position="248"/>
        <end position="403"/>
    </location>
</feature>
<dbReference type="InterPro" id="IPR036571">
    <property type="entry name" value="MECDP_synthase_sf"/>
</dbReference>
<dbReference type="HAMAP" id="MF_00107">
    <property type="entry name" value="IspF"/>
    <property type="match status" value="1"/>
</dbReference>
<dbReference type="EC" id="2.7.7.60" evidence="14"/>
<evidence type="ECO:0000256" key="9">
    <source>
        <dbReference type="ARBA" id="ARBA00022695"/>
    </source>
</evidence>
<dbReference type="NCBIfam" id="TIGR00151">
    <property type="entry name" value="ispF"/>
    <property type="match status" value="1"/>
</dbReference>
<dbReference type="InterPro" id="IPR018294">
    <property type="entry name" value="ISPD_synthase_CS"/>
</dbReference>
<dbReference type="SUPFAM" id="SSF53448">
    <property type="entry name" value="Nucleotide-diphospho-sugar transferases"/>
    <property type="match status" value="1"/>
</dbReference>
<dbReference type="CDD" id="cd02516">
    <property type="entry name" value="CDP-ME_synthetase"/>
    <property type="match status" value="1"/>
</dbReference>
<evidence type="ECO:0000256" key="1">
    <source>
        <dbReference type="ARBA" id="ARBA00000200"/>
    </source>
</evidence>
<feature type="binding site" evidence="14">
    <location>
        <position position="288"/>
    </location>
    <ligand>
        <name>a divalent metal cation</name>
        <dbReference type="ChEBI" id="CHEBI:60240"/>
    </ligand>
</feature>
<dbReference type="AlphaFoldDB" id="S3BB68"/>
<evidence type="ECO:0000256" key="5">
    <source>
        <dbReference type="ARBA" id="ARBA00004787"/>
    </source>
</evidence>
<evidence type="ECO:0000256" key="11">
    <source>
        <dbReference type="ARBA" id="ARBA00023229"/>
    </source>
</evidence>
<comment type="caution">
    <text evidence="14">Lacks conserved residue(s) required for the propagation of feature annotation.</text>
</comment>
<dbReference type="GO" id="GO:0050518">
    <property type="term" value="F:2-C-methyl-D-erythritol 4-phosphate cytidylyltransferase activity"/>
    <property type="evidence" value="ECO:0007669"/>
    <property type="project" value="UniProtKB-UniRule"/>
</dbReference>
<feature type="site" description="Transition state stabilizer" evidence="14">
    <location>
        <position position="31"/>
    </location>
</feature>
<feature type="site" description="Positions MEP for the nucleophilic attack" evidence="14">
    <location>
        <position position="221"/>
    </location>
</feature>
<evidence type="ECO:0000256" key="8">
    <source>
        <dbReference type="ARBA" id="ARBA00022679"/>
    </source>
</evidence>
<evidence type="ECO:0000259" key="15">
    <source>
        <dbReference type="Pfam" id="PF02542"/>
    </source>
</evidence>
<dbReference type="InterPro" id="IPR034683">
    <property type="entry name" value="IspD/TarI"/>
</dbReference>
<dbReference type="InterPro" id="IPR026596">
    <property type="entry name" value="IspD/F"/>
</dbReference>
<dbReference type="SUPFAM" id="SSF69765">
    <property type="entry name" value="IpsF-like"/>
    <property type="match status" value="1"/>
</dbReference>
<dbReference type="NCBIfam" id="TIGR00453">
    <property type="entry name" value="ispD"/>
    <property type="match status" value="1"/>
</dbReference>
<dbReference type="GO" id="GO:0046872">
    <property type="term" value="F:metal ion binding"/>
    <property type="evidence" value="ECO:0007669"/>
    <property type="project" value="UniProtKB-KW"/>
</dbReference>
<dbReference type="Pfam" id="PF01128">
    <property type="entry name" value="IspD"/>
    <property type="match status" value="1"/>
</dbReference>
<feature type="binding site" evidence="14">
    <location>
        <begin position="280"/>
        <end position="281"/>
    </location>
    <ligand>
        <name>4-CDP-2-C-methyl-D-erythritol 2-phosphate</name>
        <dbReference type="ChEBI" id="CHEBI:57919"/>
    </ligand>
</feature>
<evidence type="ECO:0000256" key="6">
    <source>
        <dbReference type="ARBA" id="ARBA00008480"/>
    </source>
</evidence>
<evidence type="ECO:0000256" key="13">
    <source>
        <dbReference type="ARBA" id="ARBA00023268"/>
    </source>
</evidence>
<dbReference type="InterPro" id="IPR001228">
    <property type="entry name" value="IspD"/>
</dbReference>
<dbReference type="PANTHER" id="PTHR43181:SF1">
    <property type="entry name" value="2-C-METHYL-D-ERYTHRITOL 2,4-CYCLODIPHOSPHATE SYNTHASE, CHLOROPLASTIC"/>
    <property type="match status" value="1"/>
</dbReference>
<keyword evidence="9 14" id="KW-0548">Nucleotidyltransferase</keyword>
<evidence type="ECO:0000313" key="17">
    <source>
        <dbReference type="Proteomes" id="UP000014400"/>
    </source>
</evidence>
<feature type="site" description="Transition state stabilizer" evidence="14">
    <location>
        <position position="24"/>
    </location>
</feature>
<comment type="pathway">
    <text evidence="4 14">Isoprenoid biosynthesis; isopentenyl diphosphate biosynthesis via DXP pathway; isopentenyl diphosphate from 1-deoxy-D-xylulose 5-phosphate: step 4/6.</text>
</comment>
<comment type="catalytic activity">
    <reaction evidence="2 14">
        <text>2-C-methyl-D-erythritol 4-phosphate + CTP + H(+) = 4-CDP-2-C-methyl-D-erythritol + diphosphate</text>
        <dbReference type="Rhea" id="RHEA:13429"/>
        <dbReference type="ChEBI" id="CHEBI:15378"/>
        <dbReference type="ChEBI" id="CHEBI:33019"/>
        <dbReference type="ChEBI" id="CHEBI:37563"/>
        <dbReference type="ChEBI" id="CHEBI:57823"/>
        <dbReference type="ChEBI" id="CHEBI:58262"/>
        <dbReference type="EC" id="2.7.7.60"/>
    </reaction>
</comment>
<dbReference type="GO" id="GO:0016114">
    <property type="term" value="P:terpenoid biosynthetic process"/>
    <property type="evidence" value="ECO:0007669"/>
    <property type="project" value="InterPro"/>
</dbReference>
<dbReference type="InterPro" id="IPR029044">
    <property type="entry name" value="Nucleotide-diphossugar_trans"/>
</dbReference>
<protein>
    <recommendedName>
        <fullName evidence="14">Bifunctional enzyme IspD/IspF</fullName>
    </recommendedName>
    <domain>
        <recommendedName>
            <fullName evidence="14">2-C-methyl-D-erythritol 4-phosphate cytidylyltransferase</fullName>
            <ecNumber evidence="14">2.7.7.60</ecNumber>
        </recommendedName>
        <alternativeName>
            <fullName evidence="14">4-diphosphocytidyl-2C-methyl-D-erythritol synthase</fullName>
        </alternativeName>
        <alternativeName>
            <fullName evidence="14">MEP cytidylyltransferase</fullName>
            <shortName evidence="14">MCT</shortName>
        </alternativeName>
    </domain>
    <domain>
        <recommendedName>
            <fullName evidence="14">2-C-methyl-D-erythritol 2,4-cyclodiphosphate synthase</fullName>
            <shortName evidence="14">MECDP-synthase</shortName>
            <shortName evidence="14">MECPP-synthase</shortName>
            <shortName evidence="14">MECPS</shortName>
            <ecNumber evidence="14">4.6.1.12</ecNumber>
        </recommendedName>
    </domain>
</protein>
<feature type="binding site" evidence="14">
    <location>
        <begin position="302"/>
        <end position="304"/>
    </location>
    <ligand>
        <name>4-CDP-2-C-methyl-D-erythritol 2-phosphate</name>
        <dbReference type="ChEBI" id="CHEBI:57919"/>
    </ligand>
</feature>
<comment type="similarity">
    <text evidence="14">In the C-terminal section; belongs to the IspF family.</text>
</comment>
<dbReference type="STRING" id="1203554.HMPREF1476_01597"/>
<keyword evidence="13 14" id="KW-0511">Multifunctional enzyme</keyword>
<sequence>MTDAPLVDSARIFALIPAAGIGRRMGADCPKQYMPIAGVPMLVRTVEALLAASRVERVFVVVSPEDSYIDHAAESFAKWGDRVKILRAGGAERADSVLGGLRAACLPPESWVLVHDAARPCVRPSEVSHLIDEVTADSSAAGGILAVPMADTVKRADARRRIIETVPRSGLWRAATPQLFRAGELIGALNAGLDGITDEASAMERAGKTVKVVSCRATNIKVTEPGDERLAECLLEGQGGRMPIPEIRVGQGYDSHRLVAGRPLILGGVTIPFEKGLDGHSDADVLLHAVTDAVLGAASLGDIGTHFPPSDPKWKGVDSGKLLAAVMDLTQAAGWQVVNLDATVICERPKLGALKEQICANVAKLLGVSPAQVSIKAKTNEKMDAVGREEGMMALATVLLAKA</sequence>
<dbReference type="PROSITE" id="PS01350">
    <property type="entry name" value="ISPF"/>
    <property type="match status" value="1"/>
</dbReference>
<comment type="pathway">
    <text evidence="5 14">Isoprenoid biosynthesis; isopentenyl diphosphate biosynthesis via DXP pathway; isopentenyl diphosphate from 1-deoxy-D-xylulose 5-phosphate: step 2/6.</text>
</comment>
<dbReference type="InterPro" id="IPR003526">
    <property type="entry name" value="MECDP_synthase"/>
</dbReference>
<comment type="caution">
    <text evidence="16">The sequence shown here is derived from an EMBL/GenBank/DDBJ whole genome shotgun (WGS) entry which is preliminary data.</text>
</comment>
<name>S3BB68_9BURK</name>
<feature type="binding site" evidence="14">
    <location>
        <position position="256"/>
    </location>
    <ligand>
        <name>a divalent metal cation</name>
        <dbReference type="ChEBI" id="CHEBI:60240"/>
    </ligand>
</feature>
<keyword evidence="17" id="KW-1185">Reference proteome</keyword>
<dbReference type="eggNOG" id="COG1211">
    <property type="taxonomic scope" value="Bacteria"/>
</dbReference>
<evidence type="ECO:0000256" key="10">
    <source>
        <dbReference type="ARBA" id="ARBA00022723"/>
    </source>
</evidence>
<evidence type="ECO:0000256" key="12">
    <source>
        <dbReference type="ARBA" id="ARBA00023239"/>
    </source>
</evidence>
<dbReference type="GO" id="GO:0008685">
    <property type="term" value="F:2-C-methyl-D-erythritol 2,4-cyclodiphosphate synthase activity"/>
    <property type="evidence" value="ECO:0007669"/>
    <property type="project" value="UniProtKB-UniRule"/>
</dbReference>
<evidence type="ECO:0000256" key="2">
    <source>
        <dbReference type="ARBA" id="ARBA00001282"/>
    </source>
</evidence>
<dbReference type="FunFam" id="3.30.1330.50:FF:000003">
    <property type="entry name" value="2-C-methyl-D-erythritol 2,4-cyclodiphosphate synthase"/>
    <property type="match status" value="1"/>
</dbReference>
<dbReference type="EMBL" id="ATCF01000022">
    <property type="protein sequence ID" value="EPD98558.1"/>
    <property type="molecule type" value="Genomic_DNA"/>
</dbReference>
<feature type="binding site" evidence="14">
    <location>
        <position position="254"/>
    </location>
    <ligand>
        <name>a divalent metal cation</name>
        <dbReference type="ChEBI" id="CHEBI:60240"/>
    </ligand>
</feature>
<evidence type="ECO:0000256" key="3">
    <source>
        <dbReference type="ARBA" id="ARBA00001968"/>
    </source>
</evidence>
<feature type="binding site" evidence="14">
    <location>
        <position position="388"/>
    </location>
    <ligand>
        <name>4-CDP-2-C-methyl-D-erythritol 2-phosphate</name>
        <dbReference type="ChEBI" id="CHEBI:57919"/>
    </ligand>
</feature>
<feature type="site" description="Transition state stabilizer" evidence="14">
    <location>
        <position position="379"/>
    </location>
</feature>
<proteinExistence type="inferred from homology"/>
<dbReference type="PANTHER" id="PTHR43181">
    <property type="entry name" value="2-C-METHYL-D-ERYTHRITOL 2,4-CYCLODIPHOSPHATE SYNTHASE, CHLOROPLASTIC"/>
    <property type="match status" value="1"/>
</dbReference>
<dbReference type="InterPro" id="IPR020555">
    <property type="entry name" value="MECDP_synthase_CS"/>
</dbReference>
<dbReference type="Gene3D" id="3.30.1330.50">
    <property type="entry name" value="2-C-methyl-D-erythritol 2,4-cyclodiphosphate synthase"/>
    <property type="match status" value="1"/>
</dbReference>
<dbReference type="PATRIC" id="fig|1203554.3.peg.1676"/>
<comment type="similarity">
    <text evidence="14">In the N-terminal section; belongs to the IspD/TarI cytidylyltransferase family. IspD subfamily.</text>
</comment>
<feature type="site" description="Positions MEP for the nucleophilic attack" evidence="14">
    <location>
        <position position="168"/>
    </location>
</feature>
<accession>S3BB68</accession>
<dbReference type="GO" id="GO:0019288">
    <property type="term" value="P:isopentenyl diphosphate biosynthetic process, methylerythritol 4-phosphate pathway"/>
    <property type="evidence" value="ECO:0007669"/>
    <property type="project" value="UniProtKB-UniRule"/>
</dbReference>